<dbReference type="AlphaFoldDB" id="A0A2G5K2I3"/>
<dbReference type="EMBL" id="MDGM01000014">
    <property type="protein sequence ID" value="PIB23242.1"/>
    <property type="molecule type" value="Genomic_DNA"/>
</dbReference>
<dbReference type="SUPFAM" id="SSF50475">
    <property type="entry name" value="FMN-binding split barrel"/>
    <property type="match status" value="1"/>
</dbReference>
<evidence type="ECO:0000313" key="2">
    <source>
        <dbReference type="EMBL" id="PIB23242.1"/>
    </source>
</evidence>
<dbReference type="PANTHER" id="PTHR42815:SF2">
    <property type="entry name" value="FAD-BINDING, PUTATIVE (AFU_ORTHOLOGUE AFUA_6G07600)-RELATED"/>
    <property type="match status" value="1"/>
</dbReference>
<reference evidence="2 3" key="1">
    <citation type="submission" date="2016-08" db="EMBL/GenBank/DDBJ databases">
        <title>Draft genome of Amylibacter sp. strain 4G11.</title>
        <authorList>
            <person name="Wong S.-K."/>
            <person name="Hamasaki K."/>
            <person name="Yoshizawa S."/>
        </authorList>
    </citation>
    <scope>NUCLEOTIDE SEQUENCE [LARGE SCALE GENOMIC DNA]</scope>
    <source>
        <strain evidence="2 3">4G11</strain>
    </source>
</reference>
<dbReference type="InterPro" id="IPR024029">
    <property type="entry name" value="Pyridox_Oxase_FMN-dep"/>
</dbReference>
<dbReference type="Gene3D" id="2.30.110.10">
    <property type="entry name" value="Electron Transport, Fmn-binding Protein, Chain A"/>
    <property type="match status" value="1"/>
</dbReference>
<dbReference type="Proteomes" id="UP000231516">
    <property type="component" value="Unassembled WGS sequence"/>
</dbReference>
<evidence type="ECO:0000259" key="1">
    <source>
        <dbReference type="Pfam" id="PF01243"/>
    </source>
</evidence>
<comment type="caution">
    <text evidence="2">The sequence shown here is derived from an EMBL/GenBank/DDBJ whole genome shotgun (WGS) entry which is preliminary data.</text>
</comment>
<dbReference type="Pfam" id="PF01243">
    <property type="entry name" value="PNPOx_N"/>
    <property type="match status" value="1"/>
</dbReference>
<protein>
    <recommendedName>
        <fullName evidence="1">Pyridoxamine 5'-phosphate oxidase N-terminal domain-containing protein</fullName>
    </recommendedName>
</protein>
<gene>
    <name evidence="2" type="ORF">BFP76_09520</name>
</gene>
<dbReference type="InterPro" id="IPR012349">
    <property type="entry name" value="Split_barrel_FMN-bd"/>
</dbReference>
<accession>A0A2G5K2I3</accession>
<dbReference type="NCBIfam" id="TIGR04025">
    <property type="entry name" value="PPOX_FMN_DR2398"/>
    <property type="match status" value="1"/>
</dbReference>
<organism evidence="2 3">
    <name type="scientific">Paramylibacter kogurei</name>
    <dbReference type="NCBI Taxonomy" id="1889778"/>
    <lineage>
        <taxon>Bacteria</taxon>
        <taxon>Pseudomonadati</taxon>
        <taxon>Pseudomonadota</taxon>
        <taxon>Alphaproteobacteria</taxon>
        <taxon>Rhodobacterales</taxon>
        <taxon>Paracoccaceae</taxon>
        <taxon>Paramylibacter</taxon>
    </lineage>
</organism>
<sequence length="203" mass="22590">MTIIQSVKELENLYGEPSENSLRKVANHITPEYRKWIESSPFCALCTVGPDGADASPRGDIGQVVIELDEKTLAIPDRHGNNRLDSLRNIVNDGRVALMLLTPNSTIVTRVNGRGEISVAPDFLDRFTVKGKPPKSIILIHVEEVYFQCSRAVMRAGLWKQDQWPDIDSLPTMGQILAAQSNNEIDGDAVDQAWPERAKQGLW</sequence>
<evidence type="ECO:0000313" key="3">
    <source>
        <dbReference type="Proteomes" id="UP000231516"/>
    </source>
</evidence>
<dbReference type="PANTHER" id="PTHR42815">
    <property type="entry name" value="FAD-BINDING, PUTATIVE (AFU_ORTHOLOGUE AFUA_6G07600)-RELATED"/>
    <property type="match status" value="1"/>
</dbReference>
<dbReference type="OrthoDB" id="9790331at2"/>
<keyword evidence="3" id="KW-1185">Reference proteome</keyword>
<name>A0A2G5K2I3_9RHOB</name>
<proteinExistence type="predicted"/>
<dbReference type="RefSeq" id="WP_099594526.1">
    <property type="nucleotide sequence ID" value="NZ_MDGM01000014.1"/>
</dbReference>
<feature type="domain" description="Pyridoxamine 5'-phosphate oxidase N-terminal" evidence="1">
    <location>
        <begin position="29"/>
        <end position="149"/>
    </location>
</feature>
<dbReference type="InterPro" id="IPR011576">
    <property type="entry name" value="Pyridox_Oxase_N"/>
</dbReference>